<dbReference type="AlphaFoldDB" id="X1FDF7"/>
<dbReference type="InterPro" id="IPR029044">
    <property type="entry name" value="Nucleotide-diphossugar_trans"/>
</dbReference>
<feature type="non-terminal residue" evidence="2">
    <location>
        <position position="100"/>
    </location>
</feature>
<organism evidence="2">
    <name type="scientific">marine sediment metagenome</name>
    <dbReference type="NCBI Taxonomy" id="412755"/>
    <lineage>
        <taxon>unclassified sequences</taxon>
        <taxon>metagenomes</taxon>
        <taxon>ecological metagenomes</taxon>
    </lineage>
</organism>
<accession>X1FDF7</accession>
<evidence type="ECO:0000259" key="1">
    <source>
        <dbReference type="Pfam" id="PF00535"/>
    </source>
</evidence>
<gene>
    <name evidence="2" type="ORF">S03H2_21183</name>
</gene>
<dbReference type="SUPFAM" id="SSF53448">
    <property type="entry name" value="Nucleotide-diphospho-sugar transferases"/>
    <property type="match status" value="1"/>
</dbReference>
<comment type="caution">
    <text evidence="2">The sequence shown here is derived from an EMBL/GenBank/DDBJ whole genome shotgun (WGS) entry which is preliminary data.</text>
</comment>
<proteinExistence type="predicted"/>
<dbReference type="InterPro" id="IPR001173">
    <property type="entry name" value="Glyco_trans_2-like"/>
</dbReference>
<reference evidence="2" key="1">
    <citation type="journal article" date="2014" name="Front. Microbiol.">
        <title>High frequency of phylogenetically diverse reductive dehalogenase-homologous genes in deep subseafloor sedimentary metagenomes.</title>
        <authorList>
            <person name="Kawai M."/>
            <person name="Futagami T."/>
            <person name="Toyoda A."/>
            <person name="Takaki Y."/>
            <person name="Nishi S."/>
            <person name="Hori S."/>
            <person name="Arai W."/>
            <person name="Tsubouchi T."/>
            <person name="Morono Y."/>
            <person name="Uchiyama I."/>
            <person name="Ito T."/>
            <person name="Fujiyama A."/>
            <person name="Inagaki F."/>
            <person name="Takami H."/>
        </authorList>
    </citation>
    <scope>NUCLEOTIDE SEQUENCE</scope>
    <source>
        <strain evidence="2">Expedition CK06-06</strain>
    </source>
</reference>
<dbReference type="Pfam" id="PF00535">
    <property type="entry name" value="Glycos_transf_2"/>
    <property type="match status" value="1"/>
</dbReference>
<protein>
    <recommendedName>
        <fullName evidence="1">Glycosyltransferase 2-like domain-containing protein</fullName>
    </recommendedName>
</protein>
<sequence>MAKVSILIPSRNERFLSQTVDEVLAKAAGDVEVIVHLDGYWPEPPLADRPNLHIVHRSKPVGMRPGINACAAVATGDYLMKCDAHCLFDEGFDEVLQADC</sequence>
<dbReference type="EMBL" id="BARU01011249">
    <property type="protein sequence ID" value="GAH42987.1"/>
    <property type="molecule type" value="Genomic_DNA"/>
</dbReference>
<evidence type="ECO:0000313" key="2">
    <source>
        <dbReference type="EMBL" id="GAH42987.1"/>
    </source>
</evidence>
<dbReference type="Gene3D" id="3.90.550.10">
    <property type="entry name" value="Spore Coat Polysaccharide Biosynthesis Protein SpsA, Chain A"/>
    <property type="match status" value="1"/>
</dbReference>
<name>X1FDF7_9ZZZZ</name>
<feature type="domain" description="Glycosyltransferase 2-like" evidence="1">
    <location>
        <begin position="5"/>
        <end position="96"/>
    </location>
</feature>